<dbReference type="PROSITE" id="PS50006">
    <property type="entry name" value="FHA_DOMAIN"/>
    <property type="match status" value="1"/>
</dbReference>
<gene>
    <name evidence="3" type="ORF">PGLA1383_LOCUS20105</name>
</gene>
<proteinExistence type="predicted"/>
<sequence>MLGRLHQTQFELLLKAAAQPNLLSFISRSHVQVEVRGQTGLQVKNMSSNPLYVDQVPVPTGEVRLIAPGQLLSFARLDAGSHVHFLKFRLLSTGATAVVNAQSADSGQASDLRRSSGAGLSVAPPPRLPPGDIAAPSGGSPERRARALRPHLRGTTEQHEPDEALSPSPPARLVSKDRSSSPSKLRPPHPSANPPDPKLGQEEAATLNEGVGEGAKVPVAGSWSGVSTNRGTDNSGTMVVLELSGNGVLDVPAQDRRIGPVSLANKPLFVGRKHQPDLHRHAVSQEYLQFVSRDHFRISWESGEFKLLAMTSNPIWRDRDGGPPIELGRGDVVTLLRGDRIALGSGSDSSLPEDALRSLCWKFSWERIGGQEEVDAQACSWGRTPPSPGGRGPRVFSDDFEPGPIAQSQDFDGTGPKAKARSQRP</sequence>
<comment type="caution">
    <text evidence="3">The sequence shown here is derived from an EMBL/GenBank/DDBJ whole genome shotgun (WGS) entry which is preliminary data.</text>
</comment>
<organism evidence="3 4">
    <name type="scientific">Polarella glacialis</name>
    <name type="common">Dinoflagellate</name>
    <dbReference type="NCBI Taxonomy" id="89957"/>
    <lineage>
        <taxon>Eukaryota</taxon>
        <taxon>Sar</taxon>
        <taxon>Alveolata</taxon>
        <taxon>Dinophyceae</taxon>
        <taxon>Suessiales</taxon>
        <taxon>Suessiaceae</taxon>
        <taxon>Polarella</taxon>
    </lineage>
</organism>
<dbReference type="SUPFAM" id="SSF49879">
    <property type="entry name" value="SMAD/FHA domain"/>
    <property type="match status" value="2"/>
</dbReference>
<evidence type="ECO:0000256" key="1">
    <source>
        <dbReference type="SAM" id="MobiDB-lite"/>
    </source>
</evidence>
<protein>
    <recommendedName>
        <fullName evidence="2">FHA domain-containing protein</fullName>
    </recommendedName>
</protein>
<evidence type="ECO:0000259" key="2">
    <source>
        <dbReference type="PROSITE" id="PS50006"/>
    </source>
</evidence>
<evidence type="ECO:0000313" key="3">
    <source>
        <dbReference type="EMBL" id="CAE8601832.1"/>
    </source>
</evidence>
<dbReference type="InterPro" id="IPR008984">
    <property type="entry name" value="SMAD_FHA_dom_sf"/>
</dbReference>
<accession>A0A813ES26</accession>
<keyword evidence="4" id="KW-1185">Reference proteome</keyword>
<feature type="compositionally biased region" description="Pro residues" evidence="1">
    <location>
        <begin position="188"/>
        <end position="197"/>
    </location>
</feature>
<name>A0A813ES26_POLGL</name>
<dbReference type="OrthoDB" id="421224at2759"/>
<dbReference type="Proteomes" id="UP000654075">
    <property type="component" value="Unassembled WGS sequence"/>
</dbReference>
<feature type="domain" description="FHA" evidence="2">
    <location>
        <begin position="1"/>
        <end position="58"/>
    </location>
</feature>
<dbReference type="InterPro" id="IPR000253">
    <property type="entry name" value="FHA_dom"/>
</dbReference>
<dbReference type="AlphaFoldDB" id="A0A813ES26"/>
<feature type="region of interest" description="Disordered" evidence="1">
    <location>
        <begin position="102"/>
        <end position="201"/>
    </location>
</feature>
<dbReference type="EMBL" id="CAJNNV010013587">
    <property type="protein sequence ID" value="CAE8601832.1"/>
    <property type="molecule type" value="Genomic_DNA"/>
</dbReference>
<dbReference type="Gene3D" id="2.60.200.20">
    <property type="match status" value="1"/>
</dbReference>
<feature type="region of interest" description="Disordered" evidence="1">
    <location>
        <begin position="376"/>
        <end position="425"/>
    </location>
</feature>
<reference evidence="3" key="1">
    <citation type="submission" date="2021-02" db="EMBL/GenBank/DDBJ databases">
        <authorList>
            <person name="Dougan E. K."/>
            <person name="Rhodes N."/>
            <person name="Thang M."/>
            <person name="Chan C."/>
        </authorList>
    </citation>
    <scope>NUCLEOTIDE SEQUENCE</scope>
</reference>
<evidence type="ECO:0000313" key="4">
    <source>
        <dbReference type="Proteomes" id="UP000654075"/>
    </source>
</evidence>